<dbReference type="InterPro" id="IPR019243">
    <property type="entry name" value="DUF2202"/>
</dbReference>
<dbReference type="Gene3D" id="1.20.1260.10">
    <property type="match status" value="1"/>
</dbReference>
<dbReference type="EMBL" id="FPHH01000108">
    <property type="protein sequence ID" value="SFV68123.1"/>
    <property type="molecule type" value="Genomic_DNA"/>
</dbReference>
<feature type="compositionally biased region" description="Gly residues" evidence="1">
    <location>
        <begin position="159"/>
        <end position="172"/>
    </location>
</feature>
<proteinExistence type="predicted"/>
<evidence type="ECO:0000313" key="3">
    <source>
        <dbReference type="EMBL" id="SFV68123.1"/>
    </source>
</evidence>
<protein>
    <recommendedName>
        <fullName evidence="2">DUF2202 domain-containing protein</fullName>
    </recommendedName>
</protein>
<organism evidence="3">
    <name type="scientific">hydrothermal vent metagenome</name>
    <dbReference type="NCBI Taxonomy" id="652676"/>
    <lineage>
        <taxon>unclassified sequences</taxon>
        <taxon>metagenomes</taxon>
        <taxon>ecological metagenomes</taxon>
    </lineage>
</organism>
<name>A0A1W1CQX4_9ZZZZ</name>
<feature type="domain" description="DUF2202" evidence="2">
    <location>
        <begin position="21"/>
        <end position="119"/>
    </location>
</feature>
<evidence type="ECO:0000256" key="1">
    <source>
        <dbReference type="SAM" id="MobiDB-lite"/>
    </source>
</evidence>
<dbReference type="Pfam" id="PF09968">
    <property type="entry name" value="DUF2202"/>
    <property type="match status" value="1"/>
</dbReference>
<reference evidence="3" key="1">
    <citation type="submission" date="2016-10" db="EMBL/GenBank/DDBJ databases">
        <authorList>
            <person name="de Groot N.N."/>
        </authorList>
    </citation>
    <scope>NUCLEOTIDE SEQUENCE</scope>
</reference>
<gene>
    <name evidence="3" type="ORF">MNB_SM-5-150</name>
</gene>
<evidence type="ECO:0000259" key="2">
    <source>
        <dbReference type="Pfam" id="PF09968"/>
    </source>
</evidence>
<accession>A0A1W1CQX4</accession>
<dbReference type="InterPro" id="IPR012347">
    <property type="entry name" value="Ferritin-like"/>
</dbReference>
<feature type="region of interest" description="Disordered" evidence="1">
    <location>
        <begin position="141"/>
        <end position="172"/>
    </location>
</feature>
<sequence length="172" mass="19310">MQSLVQRYNLNASDLTDVNATVVDENNMSATSMPQGVYDIQKIQDLYNSLYALGENSQQDALKVGCMVEVTDITDLDKYITQAQESNAADVEAAFNVLRDGSYRHYWAFDRALKNIGITNGCYYEGDTLLTNKEGIYPQEENGERYDENVSNNSQRNGNGQGYGYGRQQGRQ</sequence>
<dbReference type="AlphaFoldDB" id="A0A1W1CQX4"/>